<dbReference type="EMBL" id="MFBT01000015">
    <property type="protein sequence ID" value="OGD99513.1"/>
    <property type="molecule type" value="Genomic_DNA"/>
</dbReference>
<dbReference type="Proteomes" id="UP000177039">
    <property type="component" value="Unassembled WGS sequence"/>
</dbReference>
<reference evidence="3 4" key="1">
    <citation type="journal article" date="2016" name="Nat. Commun.">
        <title>Thousands of microbial genomes shed light on interconnected biogeochemical processes in an aquifer system.</title>
        <authorList>
            <person name="Anantharaman K."/>
            <person name="Brown C.T."/>
            <person name="Hug L.A."/>
            <person name="Sharon I."/>
            <person name="Castelle C.J."/>
            <person name="Probst A.J."/>
            <person name="Thomas B.C."/>
            <person name="Singh A."/>
            <person name="Wilkins M.J."/>
            <person name="Karaoz U."/>
            <person name="Brodie E.L."/>
            <person name="Williams K.H."/>
            <person name="Hubbard S.S."/>
            <person name="Banfield J.F."/>
        </authorList>
    </citation>
    <scope>NUCLEOTIDE SEQUENCE [LARGE SCALE GENOMIC DNA]</scope>
</reference>
<protein>
    <recommendedName>
        <fullName evidence="5">DUF4352 domain-containing protein</fullName>
    </recommendedName>
</protein>
<evidence type="ECO:0000313" key="3">
    <source>
        <dbReference type="EMBL" id="OGD99513.1"/>
    </source>
</evidence>
<keyword evidence="2" id="KW-1133">Transmembrane helix</keyword>
<feature type="transmembrane region" description="Helical" evidence="2">
    <location>
        <begin position="71"/>
        <end position="89"/>
    </location>
</feature>
<dbReference type="InterPro" id="IPR029050">
    <property type="entry name" value="Immunoprotect_excell_Ig-like"/>
</dbReference>
<keyword evidence="1" id="KW-0732">Signal</keyword>
<accession>A0A1F5H5S9</accession>
<organism evidence="3 4">
    <name type="scientific">Candidatus Curtissbacteria bacterium RIFCSPLOWO2_01_FULL_42_50</name>
    <dbReference type="NCBI Taxonomy" id="1797730"/>
    <lineage>
        <taxon>Bacteria</taxon>
        <taxon>Candidatus Curtissiibacteriota</taxon>
    </lineage>
</organism>
<evidence type="ECO:0000256" key="1">
    <source>
        <dbReference type="ARBA" id="ARBA00022729"/>
    </source>
</evidence>
<proteinExistence type="predicted"/>
<evidence type="ECO:0008006" key="5">
    <source>
        <dbReference type="Google" id="ProtNLM"/>
    </source>
</evidence>
<keyword evidence="2" id="KW-0812">Transmembrane</keyword>
<sequence length="245" mass="27334">MSQNTKQKQTLTLSPDWFTMFVSQIVDYGAKVRQNSFKMVDFKSLNPFKNASVDKLTSILKKATTLAKKRALLLVLVIAALSLFAIVRVKGTPQNPLTIAGSQTDFSPQTQISVNRKFEIPIRNAKGADTGDKLAVTLTTIDSSKKILIQGKPATARDTKAFLILNLEIENSITNQLTVRPVDFIRLVDEQNRSFAPDVHNNEVTVEPVSIKKTRVGFVVDEEKKNFKFFFGEISGEKQTIEISI</sequence>
<evidence type="ECO:0000256" key="2">
    <source>
        <dbReference type="SAM" id="Phobius"/>
    </source>
</evidence>
<dbReference type="AlphaFoldDB" id="A0A1F5H5S9"/>
<comment type="caution">
    <text evidence="3">The sequence shown here is derived from an EMBL/GenBank/DDBJ whole genome shotgun (WGS) entry which is preliminary data.</text>
</comment>
<evidence type="ECO:0000313" key="4">
    <source>
        <dbReference type="Proteomes" id="UP000177039"/>
    </source>
</evidence>
<gene>
    <name evidence="3" type="ORF">A3B54_03410</name>
</gene>
<keyword evidence="2" id="KW-0472">Membrane</keyword>
<dbReference type="Gene3D" id="2.60.40.1240">
    <property type="match status" value="1"/>
</dbReference>
<name>A0A1F5H5S9_9BACT</name>